<dbReference type="Pfam" id="PF14561">
    <property type="entry name" value="TPR_20"/>
    <property type="match status" value="1"/>
</dbReference>
<dbReference type="OrthoDB" id="5181746at2"/>
<dbReference type="GO" id="GO:0006950">
    <property type="term" value="P:response to stress"/>
    <property type="evidence" value="ECO:0007669"/>
    <property type="project" value="UniProtKB-ARBA"/>
</dbReference>
<protein>
    <submittedName>
        <fullName evidence="3">Tetratricopeptide repeat protein</fullName>
    </submittedName>
</protein>
<dbReference type="Gene3D" id="3.40.30.10">
    <property type="entry name" value="Glutaredoxin"/>
    <property type="match status" value="1"/>
</dbReference>
<evidence type="ECO:0000313" key="4">
    <source>
        <dbReference type="Proteomes" id="UP000312032"/>
    </source>
</evidence>
<evidence type="ECO:0000313" key="3">
    <source>
        <dbReference type="EMBL" id="TNL99746.1"/>
    </source>
</evidence>
<dbReference type="Gene3D" id="1.25.40.10">
    <property type="entry name" value="Tetratricopeptide repeat domain"/>
    <property type="match status" value="1"/>
</dbReference>
<name>A0A5C4U5T0_9CORY</name>
<dbReference type="InterPro" id="IPR013766">
    <property type="entry name" value="Thioredoxin_domain"/>
</dbReference>
<dbReference type="EMBL" id="VDHJ01000002">
    <property type="protein sequence ID" value="TNL99746.1"/>
    <property type="molecule type" value="Genomic_DNA"/>
</dbReference>
<reference evidence="3 4" key="1">
    <citation type="submission" date="2019-06" db="EMBL/GenBank/DDBJ databases">
        <authorList>
            <person name="Li J."/>
        </authorList>
    </citation>
    <scope>NUCLEOTIDE SEQUENCE [LARGE SCALE GENOMIC DNA]</scope>
    <source>
        <strain evidence="3 4">LMG 28165</strain>
    </source>
</reference>
<organism evidence="3 4">
    <name type="scientific">Corynebacterium tapiri</name>
    <dbReference type="NCBI Taxonomy" id="1448266"/>
    <lineage>
        <taxon>Bacteria</taxon>
        <taxon>Bacillati</taxon>
        <taxon>Actinomycetota</taxon>
        <taxon>Actinomycetes</taxon>
        <taxon>Mycobacteriales</taxon>
        <taxon>Corynebacteriaceae</taxon>
        <taxon>Corynebacterium</taxon>
    </lineage>
</organism>
<dbReference type="SUPFAM" id="SSF52833">
    <property type="entry name" value="Thioredoxin-like"/>
    <property type="match status" value="1"/>
</dbReference>
<dbReference type="Proteomes" id="UP000312032">
    <property type="component" value="Unassembled WGS sequence"/>
</dbReference>
<dbReference type="Pfam" id="PF00085">
    <property type="entry name" value="Thioredoxin"/>
    <property type="match status" value="1"/>
</dbReference>
<sequence>MTQPPQYAGGAIDLGSLGAQQNSPKESAAGGVSPVVEVTAANFEAEVVRRSTQVPVILIIGSQRSQASNDLHADLTELARAQQTPLSYIVAFADADAVPQIAQAIGVQQLPTTVVLAAGQPITQFVGAQPREALSPWVDQIVNAVAGQLEGLPAEDGEVEQEDQRLIDAALKLEAGEYQAAIALYDEVLAEGHNPEVKQARATAVLLARRGSEQSELFHQADEAVIAGNPEAAFDLLINAVATSAGEEKTAAKDRLIELLGLFDNSDERVKSARTRLASALY</sequence>
<accession>A0A5C4U5T0</accession>
<dbReference type="AlphaFoldDB" id="A0A5C4U5T0"/>
<dbReference type="InterPro" id="IPR036249">
    <property type="entry name" value="Thioredoxin-like_sf"/>
</dbReference>
<gene>
    <name evidence="3" type="ORF">FHE74_01525</name>
</gene>
<comment type="caution">
    <text evidence="3">The sequence shown here is derived from an EMBL/GenBank/DDBJ whole genome shotgun (WGS) entry which is preliminary data.</text>
</comment>
<proteinExistence type="predicted"/>
<feature type="domain" description="Thioredoxin" evidence="2">
    <location>
        <begin position="35"/>
        <end position="139"/>
    </location>
</feature>
<feature type="region of interest" description="Disordered" evidence="1">
    <location>
        <begin position="1"/>
        <end position="30"/>
    </location>
</feature>
<evidence type="ECO:0000259" key="2">
    <source>
        <dbReference type="Pfam" id="PF00085"/>
    </source>
</evidence>
<evidence type="ECO:0000256" key="1">
    <source>
        <dbReference type="SAM" id="MobiDB-lite"/>
    </source>
</evidence>
<dbReference type="InterPro" id="IPR011990">
    <property type="entry name" value="TPR-like_helical_dom_sf"/>
</dbReference>
<dbReference type="RefSeq" id="WP_139464663.1">
    <property type="nucleotide sequence ID" value="NZ_VDHJ01000002.1"/>
</dbReference>
<keyword evidence="4" id="KW-1185">Reference proteome</keyword>